<dbReference type="OrthoDB" id="9776369at2"/>
<dbReference type="Gene3D" id="3.40.50.300">
    <property type="entry name" value="P-loop containing nucleotide triphosphate hydrolases"/>
    <property type="match status" value="1"/>
</dbReference>
<sequence>MAERQKKLEIINIHKSFEKGTINENYVLKGVELTLYEGDFVTVIGGNGAGKSTMMNTIAGNYIPDEGNIRINHEDVTYMPTNKRASLIGYVFQDTRMGTASRLSIEENMALANQRGRTRGLRKGVRDEDRAMMKERLEVLGLGLENRLTTEVQFLSGGQRQALTLLMATLQTPQVLLLDEHTAALDPSTSEMVLSLTDKLVREENLTAMMITHNMSDALKYGNRLVMLHQGRIILDVAGEEKENLTITDLMQLFKQRSGEELTNDAMLLG</sequence>
<dbReference type="InterPro" id="IPR003593">
    <property type="entry name" value="AAA+_ATPase"/>
</dbReference>
<keyword evidence="4" id="KW-0547">Nucleotide-binding</keyword>
<evidence type="ECO:0000256" key="6">
    <source>
        <dbReference type="ARBA" id="ARBA00023136"/>
    </source>
</evidence>
<dbReference type="AlphaFoldDB" id="A0A347WNE8"/>
<keyword evidence="6" id="KW-0472">Membrane</keyword>
<evidence type="ECO:0000259" key="7">
    <source>
        <dbReference type="PROSITE" id="PS50893"/>
    </source>
</evidence>
<evidence type="ECO:0000256" key="5">
    <source>
        <dbReference type="ARBA" id="ARBA00022840"/>
    </source>
</evidence>
<dbReference type="SMART" id="SM00382">
    <property type="entry name" value="AAA"/>
    <property type="match status" value="1"/>
</dbReference>
<dbReference type="SUPFAM" id="SSF52540">
    <property type="entry name" value="P-loop containing nucleoside triphosphate hydrolases"/>
    <property type="match status" value="1"/>
</dbReference>
<feature type="domain" description="ABC transporter" evidence="7">
    <location>
        <begin position="8"/>
        <end position="255"/>
    </location>
</feature>
<dbReference type="PROSITE" id="PS50893">
    <property type="entry name" value="ABC_TRANSPORTER_2"/>
    <property type="match status" value="1"/>
</dbReference>
<evidence type="ECO:0000256" key="2">
    <source>
        <dbReference type="ARBA" id="ARBA00022448"/>
    </source>
</evidence>
<dbReference type="InterPro" id="IPR017871">
    <property type="entry name" value="ABC_transporter-like_CS"/>
</dbReference>
<proteinExistence type="predicted"/>
<dbReference type="Proteomes" id="UP000263232">
    <property type="component" value="Chromosome"/>
</dbReference>
<dbReference type="GO" id="GO:0016887">
    <property type="term" value="F:ATP hydrolysis activity"/>
    <property type="evidence" value="ECO:0007669"/>
    <property type="project" value="InterPro"/>
</dbReference>
<evidence type="ECO:0000256" key="4">
    <source>
        <dbReference type="ARBA" id="ARBA00022741"/>
    </source>
</evidence>
<dbReference type="PANTHER" id="PTHR42788:SF7">
    <property type="entry name" value="NITRATE ABC TRANSPORTER ATP-BINDING PROTEIN"/>
    <property type="match status" value="1"/>
</dbReference>
<reference evidence="8 9" key="1">
    <citation type="submission" date="2017-09" db="EMBL/GenBank/DDBJ databases">
        <title>Complete genome sequence of Oxytococcus suis strain ZY16052.</title>
        <authorList>
            <person name="Li F."/>
        </authorList>
    </citation>
    <scope>NUCLEOTIDE SEQUENCE [LARGE SCALE GENOMIC DNA]</scope>
    <source>
        <strain evidence="8 9">ZY16052</strain>
    </source>
</reference>
<evidence type="ECO:0000256" key="3">
    <source>
        <dbReference type="ARBA" id="ARBA00022475"/>
    </source>
</evidence>
<accession>A0A347WNE8</accession>
<dbReference type="InterPro" id="IPR050166">
    <property type="entry name" value="ABC_transporter_ATP-bind"/>
</dbReference>
<dbReference type="GO" id="GO:0005524">
    <property type="term" value="F:ATP binding"/>
    <property type="evidence" value="ECO:0007669"/>
    <property type="project" value="UniProtKB-KW"/>
</dbReference>
<evidence type="ECO:0000256" key="1">
    <source>
        <dbReference type="ARBA" id="ARBA00004202"/>
    </source>
</evidence>
<dbReference type="InterPro" id="IPR003439">
    <property type="entry name" value="ABC_transporter-like_ATP-bd"/>
</dbReference>
<keyword evidence="3" id="KW-1003">Cell membrane</keyword>
<evidence type="ECO:0000313" key="9">
    <source>
        <dbReference type="Proteomes" id="UP000263232"/>
    </source>
</evidence>
<dbReference type="PROSITE" id="PS00211">
    <property type="entry name" value="ABC_TRANSPORTER_1"/>
    <property type="match status" value="1"/>
</dbReference>
<dbReference type="PANTHER" id="PTHR42788">
    <property type="entry name" value="TAURINE IMPORT ATP-BINDING PROTEIN-RELATED"/>
    <property type="match status" value="1"/>
</dbReference>
<evidence type="ECO:0000313" key="8">
    <source>
        <dbReference type="EMBL" id="AXY26605.1"/>
    </source>
</evidence>
<keyword evidence="5 8" id="KW-0067">ATP-binding</keyword>
<dbReference type="GO" id="GO:0005886">
    <property type="term" value="C:plasma membrane"/>
    <property type="evidence" value="ECO:0007669"/>
    <property type="project" value="UniProtKB-SubCell"/>
</dbReference>
<organism evidence="8 9">
    <name type="scientific">Suicoccus acidiformans</name>
    <dbReference type="NCBI Taxonomy" id="2036206"/>
    <lineage>
        <taxon>Bacteria</taxon>
        <taxon>Bacillati</taxon>
        <taxon>Bacillota</taxon>
        <taxon>Bacilli</taxon>
        <taxon>Lactobacillales</taxon>
        <taxon>Aerococcaceae</taxon>
        <taxon>Suicoccus</taxon>
    </lineage>
</organism>
<keyword evidence="9" id="KW-1185">Reference proteome</keyword>
<keyword evidence="2" id="KW-0813">Transport</keyword>
<dbReference type="InterPro" id="IPR027417">
    <property type="entry name" value="P-loop_NTPase"/>
</dbReference>
<dbReference type="KEGG" id="abae:CL176_11670"/>
<protein>
    <submittedName>
        <fullName evidence="8">ABC transporter ATP-binding protein</fullName>
    </submittedName>
</protein>
<comment type="subcellular location">
    <subcellularLocation>
        <location evidence="1">Cell membrane</location>
        <topology evidence="1">Peripheral membrane protein</topology>
    </subcellularLocation>
</comment>
<dbReference type="RefSeq" id="WP_118991460.1">
    <property type="nucleotide sequence ID" value="NZ_CP023434.1"/>
</dbReference>
<dbReference type="Pfam" id="PF00005">
    <property type="entry name" value="ABC_tran"/>
    <property type="match status" value="1"/>
</dbReference>
<name>A0A347WNE8_9LACT</name>
<gene>
    <name evidence="8" type="ORF">CL176_11670</name>
</gene>
<dbReference type="EMBL" id="CP023434">
    <property type="protein sequence ID" value="AXY26605.1"/>
    <property type="molecule type" value="Genomic_DNA"/>
</dbReference>